<gene>
    <name evidence="1" type="primary">rlmJ</name>
    <name evidence="2" type="ORF">IMCC3088_2551</name>
</gene>
<dbReference type="Pfam" id="PF04378">
    <property type="entry name" value="RsmJ"/>
    <property type="match status" value="1"/>
</dbReference>
<feature type="binding site" evidence="1">
    <location>
        <position position="19"/>
    </location>
    <ligand>
        <name>S-adenosyl-L-methionine</name>
        <dbReference type="ChEBI" id="CHEBI:59789"/>
    </ligand>
</feature>
<dbReference type="HAMAP" id="MF_00934">
    <property type="entry name" value="23SrRNA_methyltr_J"/>
    <property type="match status" value="1"/>
</dbReference>
<keyword evidence="1" id="KW-0694">RNA-binding</keyword>
<comment type="similarity">
    <text evidence="1">Belongs to the RlmJ family.</text>
</comment>
<dbReference type="SUPFAM" id="SSF53335">
    <property type="entry name" value="S-adenosyl-L-methionine-dependent methyltransferases"/>
    <property type="match status" value="1"/>
</dbReference>
<dbReference type="EMBL" id="AEIG01000082">
    <property type="protein sequence ID" value="EGG28786.1"/>
    <property type="molecule type" value="Genomic_DNA"/>
</dbReference>
<dbReference type="AlphaFoldDB" id="F3L4F0"/>
<evidence type="ECO:0000256" key="1">
    <source>
        <dbReference type="HAMAP-Rule" id="MF_00934"/>
    </source>
</evidence>
<dbReference type="EC" id="2.1.1.266" evidence="1"/>
<evidence type="ECO:0000313" key="2">
    <source>
        <dbReference type="EMBL" id="EGG28786.1"/>
    </source>
</evidence>
<dbReference type="RefSeq" id="WP_009576706.1">
    <property type="nucleotide sequence ID" value="NZ_AEIG01000082.1"/>
</dbReference>
<feature type="binding site" evidence="1">
    <location>
        <position position="161"/>
    </location>
    <ligand>
        <name>S-adenosyl-L-methionine</name>
        <dbReference type="ChEBI" id="CHEBI:59789"/>
    </ligand>
</feature>
<dbReference type="GO" id="GO:0036307">
    <property type="term" value="F:23S rRNA (adenine(2030)-N(6))-methyltransferase activity"/>
    <property type="evidence" value="ECO:0007669"/>
    <property type="project" value="UniProtKB-UniRule"/>
</dbReference>
<accession>F3L4F0</accession>
<feature type="active site" description="Proton acceptor" evidence="1">
    <location>
        <position position="161"/>
    </location>
</feature>
<feature type="site" description="Interaction with substrate rRNA" evidence="1">
    <location>
        <position position="4"/>
    </location>
</feature>
<dbReference type="eggNOG" id="COG2961">
    <property type="taxonomic scope" value="Bacteria"/>
</dbReference>
<keyword evidence="1" id="KW-0808">Transferase</keyword>
<keyword evidence="1" id="KW-0489">Methyltransferase</keyword>
<dbReference type="PANTHER" id="PTHR37426">
    <property type="entry name" value="RIBOSOMAL RNA LARGE SUBUNIT METHYLTRANSFERASE J"/>
    <property type="match status" value="1"/>
</dbReference>
<feature type="binding site" evidence="1">
    <location>
        <position position="115"/>
    </location>
    <ligand>
        <name>S-adenosyl-L-methionine</name>
        <dbReference type="ChEBI" id="CHEBI:59789"/>
    </ligand>
</feature>
<feature type="binding site" evidence="1">
    <location>
        <begin position="140"/>
        <end position="141"/>
    </location>
    <ligand>
        <name>S-adenosyl-L-methionine</name>
        <dbReference type="ChEBI" id="CHEBI:59789"/>
    </ligand>
</feature>
<dbReference type="PANTHER" id="PTHR37426:SF1">
    <property type="entry name" value="RIBOSOMAL RNA LARGE SUBUNIT METHYLTRANSFERASE J"/>
    <property type="match status" value="1"/>
</dbReference>
<dbReference type="Gene3D" id="3.40.50.150">
    <property type="entry name" value="Vaccinia Virus protein VP39"/>
    <property type="match status" value="1"/>
</dbReference>
<protein>
    <recommendedName>
        <fullName evidence="1">Ribosomal RNA large subunit methyltransferase J</fullName>
        <ecNumber evidence="1">2.1.1.266</ecNumber>
    </recommendedName>
    <alternativeName>
        <fullName evidence="1">23S rRNA (adenine(2030)-N6)-methyltransferase</fullName>
    </alternativeName>
    <alternativeName>
        <fullName evidence="1">23S rRNA m6A2030 methyltransferase</fullName>
    </alternativeName>
</protein>
<evidence type="ECO:0000313" key="3">
    <source>
        <dbReference type="Proteomes" id="UP000005615"/>
    </source>
</evidence>
<keyword evidence="3" id="KW-1185">Reference proteome</keyword>
<comment type="catalytic activity">
    <reaction evidence="1">
        <text>adenosine(2030) in 23S rRNA + S-adenosyl-L-methionine = N(6)-methyladenosine(2030) in 23S rRNA + S-adenosyl-L-homocysteine + H(+)</text>
        <dbReference type="Rhea" id="RHEA:43736"/>
        <dbReference type="Rhea" id="RHEA-COMP:10668"/>
        <dbReference type="Rhea" id="RHEA-COMP:10669"/>
        <dbReference type="ChEBI" id="CHEBI:15378"/>
        <dbReference type="ChEBI" id="CHEBI:57856"/>
        <dbReference type="ChEBI" id="CHEBI:59789"/>
        <dbReference type="ChEBI" id="CHEBI:74411"/>
        <dbReference type="ChEBI" id="CHEBI:74449"/>
        <dbReference type="EC" id="2.1.1.266"/>
    </reaction>
</comment>
<dbReference type="InterPro" id="IPR029063">
    <property type="entry name" value="SAM-dependent_MTases_sf"/>
</dbReference>
<feature type="binding site" evidence="1">
    <location>
        <position position="97"/>
    </location>
    <ligand>
        <name>S-adenosyl-L-methionine</name>
        <dbReference type="ChEBI" id="CHEBI:59789"/>
    </ligand>
</feature>
<name>F3L4F0_9GAMM</name>
<comment type="function">
    <text evidence="1">Specifically methylates the adenine in position 2030 of 23S rRNA.</text>
</comment>
<dbReference type="OrthoDB" id="9791274at2"/>
<proteinExistence type="inferred from homology"/>
<dbReference type="InterPro" id="IPR007473">
    <property type="entry name" value="RlmJ"/>
</dbReference>
<feature type="binding site" evidence="1">
    <location>
        <position position="42"/>
    </location>
    <ligand>
        <name>S-adenosyl-L-methionine</name>
        <dbReference type="ChEBI" id="CHEBI:59789"/>
    </ligand>
</feature>
<comment type="caution">
    <text evidence="2">The sequence shown here is derived from an EMBL/GenBank/DDBJ whole genome shotgun (WGS) entry which is preliminary data.</text>
</comment>
<dbReference type="GO" id="GO:0005829">
    <property type="term" value="C:cytosol"/>
    <property type="evidence" value="ECO:0007669"/>
    <property type="project" value="TreeGrafter"/>
</dbReference>
<organism evidence="2 3">
    <name type="scientific">Aequoribacter fuscus</name>
    <dbReference type="NCBI Taxonomy" id="2518989"/>
    <lineage>
        <taxon>Bacteria</taxon>
        <taxon>Pseudomonadati</taxon>
        <taxon>Pseudomonadota</taxon>
        <taxon>Gammaproteobacteria</taxon>
        <taxon>Cellvibrionales</taxon>
        <taxon>Halieaceae</taxon>
        <taxon>Aequoribacter</taxon>
    </lineage>
</organism>
<dbReference type="GO" id="GO:0070475">
    <property type="term" value="P:rRNA base methylation"/>
    <property type="evidence" value="ECO:0007669"/>
    <property type="project" value="UniProtKB-UniRule"/>
</dbReference>
<keyword evidence="1" id="KW-0698">rRNA processing</keyword>
<dbReference type="GO" id="GO:0003723">
    <property type="term" value="F:RNA binding"/>
    <property type="evidence" value="ECO:0007669"/>
    <property type="project" value="UniProtKB-UniRule"/>
</dbReference>
<dbReference type="Proteomes" id="UP000005615">
    <property type="component" value="Unassembled WGS sequence"/>
</dbReference>
<comment type="subunit">
    <text evidence="1">Monomer.</text>
</comment>
<keyword evidence="1" id="KW-0949">S-adenosyl-L-methionine</keyword>
<reference evidence="2 3" key="1">
    <citation type="journal article" date="2011" name="J. Bacteriol.">
        <title>Genome sequence of strain IMCC3088, a proteorhodopsin-containing marine bacterium belonging to the OM60/NOR5 clade.</title>
        <authorList>
            <person name="Jang Y."/>
            <person name="Oh H.M."/>
            <person name="Kang I."/>
            <person name="Lee K."/>
            <person name="Yang S.J."/>
            <person name="Cho J.C."/>
        </authorList>
    </citation>
    <scope>NUCLEOTIDE SEQUENCE [LARGE SCALE GENOMIC DNA]</scope>
    <source>
        <strain evidence="2 3">IMCC3088</strain>
    </source>
</reference>
<sequence length="277" mass="30436">MLSYRHAYHAGNIADLLKHSVLLALLDHMRSKDKGFKYIDTHSGAGAYSLRSEFSEKTAEWQRGIGRHLGSNAQHPLLDKLLSAVQTTDTGVVYPGSPRLAASALRRQDSGACYELHSTDAKLLANNLRSQAAIKLYQSDGLAGLLSQLPTPTRRALVLIDPSYELKTDYQEIPKTVHKALSKMENAVIAIWYPVVDRDLSDAMVKALTAGLSQRVDCFELGERADSEGYGMTSSGMLVINSPWDLAQSMSTLLPELAAQHSLDGEPHYRCDNLVAR</sequence>